<dbReference type="AlphaFoldDB" id="A0A7C4XUS1"/>
<dbReference type="EMBL" id="DTGZ01000097">
    <property type="protein sequence ID" value="HGV97679.1"/>
    <property type="molecule type" value="Genomic_DNA"/>
</dbReference>
<dbReference type="GO" id="GO:0035312">
    <property type="term" value="F:5'-3' DNA exonuclease activity"/>
    <property type="evidence" value="ECO:0007669"/>
    <property type="project" value="TreeGrafter"/>
</dbReference>
<dbReference type="SUPFAM" id="SSF89550">
    <property type="entry name" value="PHP domain-like"/>
    <property type="match status" value="1"/>
</dbReference>
<dbReference type="NCBIfam" id="NF038032">
    <property type="entry name" value="CehA_McbA_metalo"/>
    <property type="match status" value="1"/>
</dbReference>
<dbReference type="CDD" id="cd07432">
    <property type="entry name" value="PHP_HisPPase"/>
    <property type="match status" value="1"/>
</dbReference>
<protein>
    <submittedName>
        <fullName evidence="2">T9SS type A sorting domain-containing protein</fullName>
    </submittedName>
</protein>
<dbReference type="InterPro" id="IPR052018">
    <property type="entry name" value="PHP_domain"/>
</dbReference>
<dbReference type="NCBIfam" id="TIGR04183">
    <property type="entry name" value="Por_Secre_tail"/>
    <property type="match status" value="1"/>
</dbReference>
<gene>
    <name evidence="2" type="ORF">ENV60_05220</name>
</gene>
<sequence>MDIMFNMDFPLCKDRVMGGIKMSLIFFITSLSGSFLWGNTFLEGDYILKQGRSSSSLISVDFIKNSKDNINAFYLQIVNGNYPDAVWINGKKIGEFKQTPALDCTPHIKNGTNHIVLNNTEKKEIEFVLWGSRNYWFLGSTHCHSIYSDGVHTVSWDLNEVNNLGGSFLAITDHNTLQQCNDTTWHQTGNVIPIRGTEWTTDSGHACILGVEGDNPVSYPVPILQMVDEATYRGGLIAINHPTRPGVAWQHLPFLDIGIDAIEVLNKPWSDYNQQAIDWWDTLLVQGKTITGIANSDFHNDQYQNILDPCIRVYAPSNDPDTILKYIKLGRVTMSEYYDHPQVYLYADSDNNGVYDRVMGDIIYVTAPTTVKFRIESINNVSGYKAQLRNKYGIFEEHANISNSWVYEWTHTYNSGDTDFVRVEIRNAENLGRGFTNPIYINHQPYEMGPVSLSIHTTILPESILWGEIDTVYLQLKNNGPLTPYGYGVHFSVDTSEFQIVNYKTSGSGIGSHQSGSNWDGFQWVEWYGGYLWSNHFSPGDSINLWVAIEPKNTGLFLVYYRAWATDRLFIVNRDPGENQGITGAGGYRCWVDTISGFIGIFNEPGAGLRQVSVKIENPVRKNIKVYFSQSIKKPIEIIIYNVLGSVVQRRMFEVKSNYIEIPLVDPLYRKISNGVYFVMINFDSQKIIEKIVISK</sequence>
<dbReference type="PANTHER" id="PTHR42924:SF3">
    <property type="entry name" value="POLYMERASE_HISTIDINOL PHOSPHATASE N-TERMINAL DOMAIN-CONTAINING PROTEIN"/>
    <property type="match status" value="1"/>
</dbReference>
<reference evidence="2" key="1">
    <citation type="journal article" date="2020" name="mSystems">
        <title>Genome- and Community-Level Interaction Insights into Carbon Utilization and Element Cycling Functions of Hydrothermarchaeota in Hydrothermal Sediment.</title>
        <authorList>
            <person name="Zhou Z."/>
            <person name="Liu Y."/>
            <person name="Xu W."/>
            <person name="Pan J."/>
            <person name="Luo Z.H."/>
            <person name="Li M."/>
        </authorList>
    </citation>
    <scope>NUCLEOTIDE SEQUENCE [LARGE SCALE GENOMIC DNA]</scope>
    <source>
        <strain evidence="2">SpSt-774</strain>
    </source>
</reference>
<comment type="caution">
    <text evidence="2">The sequence shown here is derived from an EMBL/GenBank/DDBJ whole genome shotgun (WGS) entry which is preliminary data.</text>
</comment>
<dbReference type="InterPro" id="IPR016195">
    <property type="entry name" value="Pol/histidinol_Pase-like"/>
</dbReference>
<dbReference type="GO" id="GO:0004534">
    <property type="term" value="F:5'-3' RNA exonuclease activity"/>
    <property type="evidence" value="ECO:0007669"/>
    <property type="project" value="TreeGrafter"/>
</dbReference>
<feature type="domain" description="Secretion system C-terminal sorting" evidence="1">
    <location>
        <begin position="618"/>
        <end position="694"/>
    </location>
</feature>
<name>A0A7C4XUS1_UNCW3</name>
<evidence type="ECO:0000313" key="2">
    <source>
        <dbReference type="EMBL" id="HGV97679.1"/>
    </source>
</evidence>
<accession>A0A7C4XUS1</accession>
<dbReference type="InterPro" id="IPR026444">
    <property type="entry name" value="Secre_tail"/>
</dbReference>
<evidence type="ECO:0000259" key="1">
    <source>
        <dbReference type="Pfam" id="PF18962"/>
    </source>
</evidence>
<dbReference type="Gene3D" id="3.20.20.140">
    <property type="entry name" value="Metal-dependent hydrolases"/>
    <property type="match status" value="1"/>
</dbReference>
<proteinExistence type="predicted"/>
<dbReference type="Pfam" id="PF18962">
    <property type="entry name" value="Por_Secre_tail"/>
    <property type="match status" value="1"/>
</dbReference>
<dbReference type="PANTHER" id="PTHR42924">
    <property type="entry name" value="EXONUCLEASE"/>
    <property type="match status" value="1"/>
</dbReference>
<organism evidence="2">
    <name type="scientific">candidate division WOR-3 bacterium</name>
    <dbReference type="NCBI Taxonomy" id="2052148"/>
    <lineage>
        <taxon>Bacteria</taxon>
        <taxon>Bacteria division WOR-3</taxon>
    </lineage>
</organism>